<dbReference type="EMBL" id="PEIB01000027">
    <property type="protein sequence ID" value="RXJ72056.1"/>
    <property type="molecule type" value="Genomic_DNA"/>
</dbReference>
<reference evidence="2 3" key="1">
    <citation type="submission" date="2017-10" db="EMBL/GenBank/DDBJ databases">
        <title>Nyctiphanis sp. nov., isolated from the stomach of the euphausiid Nyctiphanes simplex (Hansen, 1911) in the Gulf of California.</title>
        <authorList>
            <person name="Gomez-Gil B."/>
            <person name="Aguilar-Mendez M."/>
            <person name="Lopez-Cortes A."/>
            <person name="Gomez-Gutierrez J."/>
            <person name="Roque A."/>
            <person name="Lang E."/>
            <person name="Gonzalez-Castillo A."/>
        </authorList>
    </citation>
    <scope>NUCLEOTIDE SEQUENCE [LARGE SCALE GENOMIC DNA]</scope>
    <source>
        <strain evidence="2 3">CAIM 600</strain>
    </source>
</reference>
<proteinExistence type="predicted"/>
<keyword evidence="3" id="KW-1185">Reference proteome</keyword>
<comment type="caution">
    <text evidence="2">The sequence shown here is derived from an EMBL/GenBank/DDBJ whole genome shotgun (WGS) entry which is preliminary data.</text>
</comment>
<dbReference type="Proteomes" id="UP000290287">
    <property type="component" value="Unassembled WGS sequence"/>
</dbReference>
<keyword evidence="1" id="KW-1133">Transmembrane helix</keyword>
<gene>
    <name evidence="2" type="ORF">CS022_18175</name>
</gene>
<name>A0A4Q0YMR3_9GAMM</name>
<evidence type="ECO:0000313" key="2">
    <source>
        <dbReference type="EMBL" id="RXJ72056.1"/>
    </source>
</evidence>
<keyword evidence="1" id="KW-0472">Membrane</keyword>
<protein>
    <submittedName>
        <fullName evidence="2">Uncharacterized protein</fullName>
    </submittedName>
</protein>
<organism evidence="2 3">
    <name type="scientific">Veronia nyctiphanis</name>
    <dbReference type="NCBI Taxonomy" id="1278244"/>
    <lineage>
        <taxon>Bacteria</taxon>
        <taxon>Pseudomonadati</taxon>
        <taxon>Pseudomonadota</taxon>
        <taxon>Gammaproteobacteria</taxon>
        <taxon>Vibrionales</taxon>
        <taxon>Vibrionaceae</taxon>
        <taxon>Veronia</taxon>
    </lineage>
</organism>
<evidence type="ECO:0000313" key="3">
    <source>
        <dbReference type="Proteomes" id="UP000290287"/>
    </source>
</evidence>
<keyword evidence="1" id="KW-0812">Transmembrane</keyword>
<dbReference type="AlphaFoldDB" id="A0A4Q0YMR3"/>
<feature type="transmembrane region" description="Helical" evidence="1">
    <location>
        <begin position="57"/>
        <end position="77"/>
    </location>
</feature>
<sequence>MLNFPQVQVPLSVAFPAVLRAGSAGFAAVRFWPASITQKPPHPPPAQAAPHKVKGQGISGVVSSVIFSVYVVFYRWAQRGLAAVLVRYLSN</sequence>
<accession>A0A4Q0YMR3</accession>
<evidence type="ECO:0000256" key="1">
    <source>
        <dbReference type="SAM" id="Phobius"/>
    </source>
</evidence>